<dbReference type="AlphaFoldDB" id="A0A0C9XJ86"/>
<dbReference type="EMBL" id="KN838563">
    <property type="protein sequence ID" value="KIK05096.1"/>
    <property type="molecule type" value="Genomic_DNA"/>
</dbReference>
<reference evidence="2 3" key="1">
    <citation type="submission" date="2014-04" db="EMBL/GenBank/DDBJ databases">
        <authorList>
            <consortium name="DOE Joint Genome Institute"/>
            <person name="Kuo A."/>
            <person name="Kohler A."/>
            <person name="Nagy L.G."/>
            <person name="Floudas D."/>
            <person name="Copeland A."/>
            <person name="Barry K.W."/>
            <person name="Cichocki N."/>
            <person name="Veneault-Fourrey C."/>
            <person name="LaButti K."/>
            <person name="Lindquist E.A."/>
            <person name="Lipzen A."/>
            <person name="Lundell T."/>
            <person name="Morin E."/>
            <person name="Murat C."/>
            <person name="Sun H."/>
            <person name="Tunlid A."/>
            <person name="Henrissat B."/>
            <person name="Grigoriev I.V."/>
            <person name="Hibbett D.S."/>
            <person name="Martin F."/>
            <person name="Nordberg H.P."/>
            <person name="Cantor M.N."/>
            <person name="Hua S.X."/>
        </authorList>
    </citation>
    <scope>NUCLEOTIDE SEQUENCE [LARGE SCALE GENOMIC DNA]</scope>
    <source>
        <strain evidence="2 3">LaAM-08-1</strain>
    </source>
</reference>
<evidence type="ECO:0000313" key="3">
    <source>
        <dbReference type="Proteomes" id="UP000054477"/>
    </source>
</evidence>
<feature type="compositionally biased region" description="Polar residues" evidence="1">
    <location>
        <begin position="37"/>
        <end position="69"/>
    </location>
</feature>
<organism evidence="2 3">
    <name type="scientific">Laccaria amethystina LaAM-08-1</name>
    <dbReference type="NCBI Taxonomy" id="1095629"/>
    <lineage>
        <taxon>Eukaryota</taxon>
        <taxon>Fungi</taxon>
        <taxon>Dikarya</taxon>
        <taxon>Basidiomycota</taxon>
        <taxon>Agaricomycotina</taxon>
        <taxon>Agaricomycetes</taxon>
        <taxon>Agaricomycetidae</taxon>
        <taxon>Agaricales</taxon>
        <taxon>Agaricineae</taxon>
        <taxon>Hydnangiaceae</taxon>
        <taxon>Laccaria</taxon>
    </lineage>
</organism>
<gene>
    <name evidence="2" type="ORF">K443DRAFT_4102</name>
</gene>
<name>A0A0C9XJ86_9AGAR</name>
<dbReference type="Proteomes" id="UP000054477">
    <property type="component" value="Unassembled WGS sequence"/>
</dbReference>
<protein>
    <submittedName>
        <fullName evidence="2">Uncharacterized protein</fullName>
    </submittedName>
</protein>
<evidence type="ECO:0000313" key="2">
    <source>
        <dbReference type="EMBL" id="KIK05096.1"/>
    </source>
</evidence>
<reference evidence="3" key="2">
    <citation type="submission" date="2015-01" db="EMBL/GenBank/DDBJ databases">
        <title>Evolutionary Origins and Diversification of the Mycorrhizal Mutualists.</title>
        <authorList>
            <consortium name="DOE Joint Genome Institute"/>
            <consortium name="Mycorrhizal Genomics Consortium"/>
            <person name="Kohler A."/>
            <person name="Kuo A."/>
            <person name="Nagy L.G."/>
            <person name="Floudas D."/>
            <person name="Copeland A."/>
            <person name="Barry K.W."/>
            <person name="Cichocki N."/>
            <person name="Veneault-Fourrey C."/>
            <person name="LaButti K."/>
            <person name="Lindquist E.A."/>
            <person name="Lipzen A."/>
            <person name="Lundell T."/>
            <person name="Morin E."/>
            <person name="Murat C."/>
            <person name="Riley R."/>
            <person name="Ohm R."/>
            <person name="Sun H."/>
            <person name="Tunlid A."/>
            <person name="Henrissat B."/>
            <person name="Grigoriev I.V."/>
            <person name="Hibbett D.S."/>
            <person name="Martin F."/>
        </authorList>
    </citation>
    <scope>NUCLEOTIDE SEQUENCE [LARGE SCALE GENOMIC DNA]</scope>
    <source>
        <strain evidence="3">LaAM-08-1</strain>
    </source>
</reference>
<accession>A0A0C9XJ86</accession>
<dbReference type="HOGENOM" id="CLU_2574227_0_0_1"/>
<sequence length="81" mass="9014">MVPKAMQQKPAKRALDEWIIQQEKPRPQHIAGKLPQLSPQQSTFGKSVTTSTAPSSTIYKSPDTFSPSSHLQFTTSILLYT</sequence>
<evidence type="ECO:0000256" key="1">
    <source>
        <dbReference type="SAM" id="MobiDB-lite"/>
    </source>
</evidence>
<feature type="region of interest" description="Disordered" evidence="1">
    <location>
        <begin position="23"/>
        <end position="69"/>
    </location>
</feature>
<proteinExistence type="predicted"/>
<keyword evidence="3" id="KW-1185">Reference proteome</keyword>